<evidence type="ECO:0008006" key="3">
    <source>
        <dbReference type="Google" id="ProtNLM"/>
    </source>
</evidence>
<proteinExistence type="predicted"/>
<sequence>MPKQGYVRLGWAGYPTSAPVWQQLLDQALVQLQHYQWHKLLGDQRVLPLFAAENQAWILLDRLPRATRAGLRYGAIVAPQNVLVRLETAAFLCEFNAYPITYCLFADEAAAIAWLEQQP</sequence>
<organism evidence="1 2">
    <name type="scientific">Hymenobacter cavernae</name>
    <dbReference type="NCBI Taxonomy" id="2044852"/>
    <lineage>
        <taxon>Bacteria</taxon>
        <taxon>Pseudomonadati</taxon>
        <taxon>Bacteroidota</taxon>
        <taxon>Cytophagia</taxon>
        <taxon>Cytophagales</taxon>
        <taxon>Hymenobacteraceae</taxon>
        <taxon>Hymenobacter</taxon>
    </lineage>
</organism>
<protein>
    <recommendedName>
        <fullName evidence="3">STAS/SEC14 domain-containing protein</fullName>
    </recommendedName>
</protein>
<evidence type="ECO:0000313" key="1">
    <source>
        <dbReference type="EMBL" id="GGF18454.1"/>
    </source>
</evidence>
<comment type="caution">
    <text evidence="1">The sequence shown here is derived from an EMBL/GenBank/DDBJ whole genome shotgun (WGS) entry which is preliminary data.</text>
</comment>
<evidence type="ECO:0000313" key="2">
    <source>
        <dbReference type="Proteomes" id="UP000632273"/>
    </source>
</evidence>
<name>A0ABQ1UI61_9BACT</name>
<reference evidence="2" key="1">
    <citation type="journal article" date="2019" name="Int. J. Syst. Evol. Microbiol.">
        <title>The Global Catalogue of Microorganisms (GCM) 10K type strain sequencing project: providing services to taxonomists for standard genome sequencing and annotation.</title>
        <authorList>
            <consortium name="The Broad Institute Genomics Platform"/>
            <consortium name="The Broad Institute Genome Sequencing Center for Infectious Disease"/>
            <person name="Wu L."/>
            <person name="Ma J."/>
        </authorList>
    </citation>
    <scope>NUCLEOTIDE SEQUENCE [LARGE SCALE GENOMIC DNA]</scope>
    <source>
        <strain evidence="2">CGMCC 1.15197</strain>
    </source>
</reference>
<dbReference type="Proteomes" id="UP000632273">
    <property type="component" value="Unassembled WGS sequence"/>
</dbReference>
<keyword evidence="2" id="KW-1185">Reference proteome</keyword>
<dbReference type="EMBL" id="BMHT01000006">
    <property type="protein sequence ID" value="GGF18454.1"/>
    <property type="molecule type" value="Genomic_DNA"/>
</dbReference>
<accession>A0ABQ1UI61</accession>
<gene>
    <name evidence="1" type="ORF">GCM10011383_32420</name>
</gene>